<organism evidence="5 6">
    <name type="scientific">Kribbella rubisoli</name>
    <dbReference type="NCBI Taxonomy" id="3075929"/>
    <lineage>
        <taxon>Bacteria</taxon>
        <taxon>Bacillati</taxon>
        <taxon>Actinomycetota</taxon>
        <taxon>Actinomycetes</taxon>
        <taxon>Propionibacteriales</taxon>
        <taxon>Kribbellaceae</taxon>
        <taxon>Kribbella</taxon>
    </lineage>
</organism>
<dbReference type="AlphaFoldDB" id="A0A4Q7WS01"/>
<dbReference type="RefSeq" id="WP_130447181.1">
    <property type="nucleotide sequence ID" value="NZ_SHKR01000014.1"/>
</dbReference>
<dbReference type="EMBL" id="SHKR01000014">
    <property type="protein sequence ID" value="RZU12603.1"/>
    <property type="molecule type" value="Genomic_DNA"/>
</dbReference>
<dbReference type="GO" id="GO:0005829">
    <property type="term" value="C:cytosol"/>
    <property type="evidence" value="ECO:0007669"/>
    <property type="project" value="TreeGrafter"/>
</dbReference>
<feature type="domain" description="HTH crp-type" evidence="4">
    <location>
        <begin position="146"/>
        <end position="216"/>
    </location>
</feature>
<evidence type="ECO:0000259" key="4">
    <source>
        <dbReference type="PROSITE" id="PS51063"/>
    </source>
</evidence>
<reference evidence="5 6" key="1">
    <citation type="journal article" date="2015" name="Stand. Genomic Sci.">
        <title>Genomic Encyclopedia of Bacterial and Archaeal Type Strains, Phase III: the genomes of soil and plant-associated and newly described type strains.</title>
        <authorList>
            <person name="Whitman W.B."/>
            <person name="Woyke T."/>
            <person name="Klenk H.P."/>
            <person name="Zhou Y."/>
            <person name="Lilburn T.G."/>
            <person name="Beck B.J."/>
            <person name="De Vos P."/>
            <person name="Vandamme P."/>
            <person name="Eisen J.A."/>
            <person name="Garrity G."/>
            <person name="Hugenholtz P."/>
            <person name="Kyrpides N.C."/>
        </authorList>
    </citation>
    <scope>NUCLEOTIDE SEQUENCE [LARGE SCALE GENOMIC DNA]</scope>
    <source>
        <strain evidence="5 6">VKM Ac-2540</strain>
    </source>
</reference>
<dbReference type="SMART" id="SM00100">
    <property type="entry name" value="cNMP"/>
    <property type="match status" value="1"/>
</dbReference>
<gene>
    <name evidence="5" type="ORF">EV645_5876</name>
</gene>
<dbReference type="InterPro" id="IPR014710">
    <property type="entry name" value="RmlC-like_jellyroll"/>
</dbReference>
<dbReference type="InterPro" id="IPR012318">
    <property type="entry name" value="HTH_CRP"/>
</dbReference>
<dbReference type="InterPro" id="IPR036388">
    <property type="entry name" value="WH-like_DNA-bd_sf"/>
</dbReference>
<proteinExistence type="predicted"/>
<dbReference type="Pfam" id="PF00027">
    <property type="entry name" value="cNMP_binding"/>
    <property type="match status" value="1"/>
</dbReference>
<dbReference type="OrthoDB" id="41390at2"/>
<dbReference type="Proteomes" id="UP000292027">
    <property type="component" value="Unassembled WGS sequence"/>
</dbReference>
<dbReference type="CDD" id="cd00038">
    <property type="entry name" value="CAP_ED"/>
    <property type="match status" value="1"/>
</dbReference>
<accession>A0A4Q7WS01</accession>
<dbReference type="PROSITE" id="PS51063">
    <property type="entry name" value="HTH_CRP_2"/>
    <property type="match status" value="1"/>
</dbReference>
<keyword evidence="1" id="KW-0805">Transcription regulation</keyword>
<dbReference type="GO" id="GO:0003700">
    <property type="term" value="F:DNA-binding transcription factor activity"/>
    <property type="evidence" value="ECO:0007669"/>
    <property type="project" value="TreeGrafter"/>
</dbReference>
<dbReference type="Gene3D" id="2.60.120.10">
    <property type="entry name" value="Jelly Rolls"/>
    <property type="match status" value="1"/>
</dbReference>
<evidence type="ECO:0000256" key="2">
    <source>
        <dbReference type="ARBA" id="ARBA00023125"/>
    </source>
</evidence>
<keyword evidence="6" id="KW-1185">Reference proteome</keyword>
<dbReference type="SUPFAM" id="SSF46785">
    <property type="entry name" value="Winged helix' DNA-binding domain"/>
    <property type="match status" value="1"/>
</dbReference>
<dbReference type="Pfam" id="PF13545">
    <property type="entry name" value="HTH_Crp_2"/>
    <property type="match status" value="1"/>
</dbReference>
<dbReference type="InterPro" id="IPR036390">
    <property type="entry name" value="WH_DNA-bd_sf"/>
</dbReference>
<name>A0A4Q7WS01_9ACTN</name>
<dbReference type="InterPro" id="IPR000595">
    <property type="entry name" value="cNMP-bd_dom"/>
</dbReference>
<dbReference type="SUPFAM" id="SSF51206">
    <property type="entry name" value="cAMP-binding domain-like"/>
    <property type="match status" value="1"/>
</dbReference>
<dbReference type="InterPro" id="IPR018490">
    <property type="entry name" value="cNMP-bd_dom_sf"/>
</dbReference>
<dbReference type="PANTHER" id="PTHR24567:SF74">
    <property type="entry name" value="HTH-TYPE TRANSCRIPTIONAL REGULATOR ARCR"/>
    <property type="match status" value="1"/>
</dbReference>
<dbReference type="PANTHER" id="PTHR24567">
    <property type="entry name" value="CRP FAMILY TRANSCRIPTIONAL REGULATORY PROTEIN"/>
    <property type="match status" value="1"/>
</dbReference>
<protein>
    <submittedName>
        <fullName evidence="5">CRP/FNR family transcriptional regulator</fullName>
    </submittedName>
</protein>
<dbReference type="GO" id="GO:0003677">
    <property type="term" value="F:DNA binding"/>
    <property type="evidence" value="ECO:0007669"/>
    <property type="project" value="UniProtKB-KW"/>
</dbReference>
<evidence type="ECO:0000256" key="1">
    <source>
        <dbReference type="ARBA" id="ARBA00023015"/>
    </source>
</evidence>
<keyword evidence="2" id="KW-0238">DNA-binding</keyword>
<comment type="caution">
    <text evidence="5">The sequence shown here is derived from an EMBL/GenBank/DDBJ whole genome shotgun (WGS) entry which is preliminary data.</text>
</comment>
<dbReference type="InterPro" id="IPR050397">
    <property type="entry name" value="Env_Response_Regulators"/>
</dbReference>
<keyword evidence="3" id="KW-0804">Transcription</keyword>
<dbReference type="SMART" id="SM00419">
    <property type="entry name" value="HTH_CRP"/>
    <property type="match status" value="1"/>
</dbReference>
<evidence type="ECO:0000313" key="5">
    <source>
        <dbReference type="EMBL" id="RZU12603.1"/>
    </source>
</evidence>
<evidence type="ECO:0000256" key="3">
    <source>
        <dbReference type="ARBA" id="ARBA00023163"/>
    </source>
</evidence>
<sequence>MADGDVAAALAGSFLGGLPGELIERLLATGDRIDYPAGSTLYRERSSPRAVLVVRGLLRVYMSSPEGRQVTVRYARARDVLGIAVLVAGPADVGVQTLSECTLFRIDAGLLTTAARTDSRVAWAVAEELSRRLYENLQQTAVNAFGTVRQRVASHLLDLASTQQGPRGELVARVSQQDLADSVGSVREVVARVLREFRLAGLVATSADKVHILDATGLHDQTWNPDDA</sequence>
<dbReference type="Gene3D" id="1.10.10.10">
    <property type="entry name" value="Winged helix-like DNA-binding domain superfamily/Winged helix DNA-binding domain"/>
    <property type="match status" value="1"/>
</dbReference>
<evidence type="ECO:0000313" key="6">
    <source>
        <dbReference type="Proteomes" id="UP000292027"/>
    </source>
</evidence>